<dbReference type="InterPro" id="IPR050542">
    <property type="entry name" value="Glycosyl_Hydrlase18_Chitinase"/>
</dbReference>
<feature type="domain" description="GH18" evidence="8">
    <location>
        <begin position="1"/>
        <end position="203"/>
    </location>
</feature>
<keyword evidence="5" id="KW-0119">Carbohydrate metabolism</keyword>
<dbReference type="GO" id="GO:0005576">
    <property type="term" value="C:extracellular region"/>
    <property type="evidence" value="ECO:0007669"/>
    <property type="project" value="TreeGrafter"/>
</dbReference>
<evidence type="ECO:0000256" key="4">
    <source>
        <dbReference type="ARBA" id="ARBA00023024"/>
    </source>
</evidence>
<comment type="catalytic activity">
    <reaction evidence="1">
        <text>Random endo-hydrolysis of N-acetyl-beta-D-glucosaminide (1-&gt;4)-beta-linkages in chitin and chitodextrins.</text>
        <dbReference type="EC" id="3.2.1.14"/>
    </reaction>
</comment>
<sequence>MFGPGKPGDVVKPFFDAGINGFDLDVETDTTYLVPFAKNLRALMGSDHYLTAAPECPDSTSDENNLKELLAEKDLLNITFVQFYNTPYFSFSKNNGGKLTIDKWNQYGRCKQVGGTGYIESICLQKDMNNKFLMGFLAGLTAARSGYLKPEAMATVVKEAKGKNSFGGVMLCDASQAWNNGEYHKVKEAPQASNSASPMPSAT</sequence>
<evidence type="ECO:0000256" key="7">
    <source>
        <dbReference type="ARBA" id="ARBA00023326"/>
    </source>
</evidence>
<dbReference type="GO" id="GO:0008843">
    <property type="term" value="F:endochitinase activity"/>
    <property type="evidence" value="ECO:0007669"/>
    <property type="project" value="UniProtKB-EC"/>
</dbReference>
<name>A0A6G1JK11_9PLEO</name>
<dbReference type="InterPro" id="IPR017853">
    <property type="entry name" value="GH"/>
</dbReference>
<evidence type="ECO:0000313" key="10">
    <source>
        <dbReference type="Proteomes" id="UP000799291"/>
    </source>
</evidence>
<keyword evidence="7" id="KW-0624">Polysaccharide degradation</keyword>
<evidence type="ECO:0000313" key="9">
    <source>
        <dbReference type="EMBL" id="KAF2690561.1"/>
    </source>
</evidence>
<dbReference type="PROSITE" id="PS51910">
    <property type="entry name" value="GH18_2"/>
    <property type="match status" value="1"/>
</dbReference>
<evidence type="ECO:0000256" key="1">
    <source>
        <dbReference type="ARBA" id="ARBA00000822"/>
    </source>
</evidence>
<proteinExistence type="predicted"/>
<keyword evidence="10" id="KW-1185">Reference proteome</keyword>
<dbReference type="SUPFAM" id="SSF51445">
    <property type="entry name" value="(Trans)glycosidases"/>
    <property type="match status" value="1"/>
</dbReference>
<accession>A0A6G1JK11</accession>
<dbReference type="Gene3D" id="3.20.20.80">
    <property type="entry name" value="Glycosidases"/>
    <property type="match status" value="1"/>
</dbReference>
<dbReference type="AlphaFoldDB" id="A0A6G1JK11"/>
<dbReference type="PANTHER" id="PTHR45708">
    <property type="entry name" value="ENDOCHITINASE"/>
    <property type="match status" value="1"/>
</dbReference>
<evidence type="ECO:0000256" key="3">
    <source>
        <dbReference type="ARBA" id="ARBA00022801"/>
    </source>
</evidence>
<organism evidence="9 10">
    <name type="scientific">Lentithecium fluviatile CBS 122367</name>
    <dbReference type="NCBI Taxonomy" id="1168545"/>
    <lineage>
        <taxon>Eukaryota</taxon>
        <taxon>Fungi</taxon>
        <taxon>Dikarya</taxon>
        <taxon>Ascomycota</taxon>
        <taxon>Pezizomycotina</taxon>
        <taxon>Dothideomycetes</taxon>
        <taxon>Pleosporomycetidae</taxon>
        <taxon>Pleosporales</taxon>
        <taxon>Massarineae</taxon>
        <taxon>Lentitheciaceae</taxon>
        <taxon>Lentithecium</taxon>
    </lineage>
</organism>
<evidence type="ECO:0000256" key="5">
    <source>
        <dbReference type="ARBA" id="ARBA00023277"/>
    </source>
</evidence>
<evidence type="ECO:0000259" key="8">
    <source>
        <dbReference type="PROSITE" id="PS51910"/>
    </source>
</evidence>
<evidence type="ECO:0000256" key="2">
    <source>
        <dbReference type="ARBA" id="ARBA00012729"/>
    </source>
</evidence>
<dbReference type="PROSITE" id="PS01095">
    <property type="entry name" value="GH18_1"/>
    <property type="match status" value="1"/>
</dbReference>
<dbReference type="GO" id="GO:0000272">
    <property type="term" value="P:polysaccharide catabolic process"/>
    <property type="evidence" value="ECO:0007669"/>
    <property type="project" value="UniProtKB-KW"/>
</dbReference>
<reference evidence="9" key="1">
    <citation type="journal article" date="2020" name="Stud. Mycol.">
        <title>101 Dothideomycetes genomes: a test case for predicting lifestyles and emergence of pathogens.</title>
        <authorList>
            <person name="Haridas S."/>
            <person name="Albert R."/>
            <person name="Binder M."/>
            <person name="Bloem J."/>
            <person name="Labutti K."/>
            <person name="Salamov A."/>
            <person name="Andreopoulos B."/>
            <person name="Baker S."/>
            <person name="Barry K."/>
            <person name="Bills G."/>
            <person name="Bluhm B."/>
            <person name="Cannon C."/>
            <person name="Castanera R."/>
            <person name="Culley D."/>
            <person name="Daum C."/>
            <person name="Ezra D."/>
            <person name="Gonzalez J."/>
            <person name="Henrissat B."/>
            <person name="Kuo A."/>
            <person name="Liang C."/>
            <person name="Lipzen A."/>
            <person name="Lutzoni F."/>
            <person name="Magnuson J."/>
            <person name="Mondo S."/>
            <person name="Nolan M."/>
            <person name="Ohm R."/>
            <person name="Pangilinan J."/>
            <person name="Park H.-J."/>
            <person name="Ramirez L."/>
            <person name="Alfaro M."/>
            <person name="Sun H."/>
            <person name="Tritt A."/>
            <person name="Yoshinaga Y."/>
            <person name="Zwiers L.-H."/>
            <person name="Turgeon B."/>
            <person name="Goodwin S."/>
            <person name="Spatafora J."/>
            <person name="Crous P."/>
            <person name="Grigoriev I."/>
        </authorList>
    </citation>
    <scope>NUCLEOTIDE SEQUENCE</scope>
    <source>
        <strain evidence="9">CBS 122367</strain>
    </source>
</reference>
<dbReference type="PANTHER" id="PTHR45708:SF49">
    <property type="entry name" value="ENDOCHITINASE"/>
    <property type="match status" value="1"/>
</dbReference>
<dbReference type="Proteomes" id="UP000799291">
    <property type="component" value="Unassembled WGS sequence"/>
</dbReference>
<keyword evidence="6" id="KW-0326">Glycosidase</keyword>
<dbReference type="InterPro" id="IPR001579">
    <property type="entry name" value="Glyco_hydro_18_chit_AS"/>
</dbReference>
<dbReference type="OrthoDB" id="6020543at2759"/>
<dbReference type="GO" id="GO:0006032">
    <property type="term" value="P:chitin catabolic process"/>
    <property type="evidence" value="ECO:0007669"/>
    <property type="project" value="UniProtKB-KW"/>
</dbReference>
<dbReference type="EMBL" id="MU005571">
    <property type="protein sequence ID" value="KAF2690561.1"/>
    <property type="molecule type" value="Genomic_DNA"/>
</dbReference>
<protein>
    <recommendedName>
        <fullName evidence="2">chitinase</fullName>
        <ecNumber evidence="2">3.2.1.14</ecNumber>
    </recommendedName>
</protein>
<gene>
    <name evidence="9" type="ORF">K458DRAFT_383668</name>
</gene>
<keyword evidence="3 9" id="KW-0378">Hydrolase</keyword>
<dbReference type="EC" id="3.2.1.14" evidence="2"/>
<keyword evidence="4" id="KW-0146">Chitin degradation</keyword>
<evidence type="ECO:0000256" key="6">
    <source>
        <dbReference type="ARBA" id="ARBA00023295"/>
    </source>
</evidence>
<dbReference type="InterPro" id="IPR001223">
    <property type="entry name" value="Glyco_hydro18_cat"/>
</dbReference>